<gene>
    <name evidence="3" type="ORF">GRQ65_02210</name>
</gene>
<dbReference type="RefSeq" id="WP_160874656.1">
    <property type="nucleotide sequence ID" value="NZ_WUEK01000001.1"/>
</dbReference>
<accession>A0A6L7EWH9</accession>
<feature type="compositionally biased region" description="Polar residues" evidence="1">
    <location>
        <begin position="368"/>
        <end position="380"/>
    </location>
</feature>
<keyword evidence="4" id="KW-1185">Reference proteome</keyword>
<dbReference type="InterPro" id="IPR023296">
    <property type="entry name" value="Glyco_hydro_beta-prop_sf"/>
</dbReference>
<feature type="region of interest" description="Disordered" evidence="1">
    <location>
        <begin position="368"/>
        <end position="395"/>
    </location>
</feature>
<feature type="chain" id="PRO_5026783568" description="Glycosyl hydrolases family 43" evidence="2">
    <location>
        <begin position="30"/>
        <end position="439"/>
    </location>
</feature>
<evidence type="ECO:0000256" key="2">
    <source>
        <dbReference type="SAM" id="SignalP"/>
    </source>
</evidence>
<proteinExistence type="predicted"/>
<evidence type="ECO:0000313" key="3">
    <source>
        <dbReference type="EMBL" id="MXG88359.1"/>
    </source>
</evidence>
<evidence type="ECO:0000313" key="4">
    <source>
        <dbReference type="Proteomes" id="UP000473325"/>
    </source>
</evidence>
<dbReference type="Gene3D" id="2.115.10.20">
    <property type="entry name" value="Glycosyl hydrolase domain, family 43"/>
    <property type="match status" value="2"/>
</dbReference>
<sequence length="439" mass="46027">MIRWSRRLAAAALAVVGLTALQPVAPAQAASASGFYASNVVDGGQVDANNSTYVYAPDLIYFGNKYYYFACVGKSGDYIQVKSATTLAGLNGAAFKTVLQPEGGETHTCDPSVVRGDNGTWYLHYSNTPNGSTGAGVASSPTIDGTYTKISRNLLGRYTGLTAGQYGRGQTSVAQGSDGQWYMAFTNQIEPYERNSIVVLRSPDPSFANTRTEVARINPGLIGGWSAHLTFDLQNNRFVFTVPNGNNEVGLAMFDTSFNYIGRETLPMPAGAGTPGEGQALLKNAAGRVLTNTPSAPGHLVVAGATVGTRAGYPATVTGPNQYRRYAVNPIGPVPLVEAYGGGVHVAGWSFDPNDRSASLQTHVYISRTDGSGQEGTNLGPTAVDRPDVNSSQGTTGLHGFDSIVPTSLRGTVQVCIAAINIGSGDNTWFGCQNVNITG</sequence>
<keyword evidence="2" id="KW-0732">Signal</keyword>
<organism evidence="3 4">
    <name type="scientific">Nocardioides flavescens</name>
    <dbReference type="NCBI Taxonomy" id="2691959"/>
    <lineage>
        <taxon>Bacteria</taxon>
        <taxon>Bacillati</taxon>
        <taxon>Actinomycetota</taxon>
        <taxon>Actinomycetes</taxon>
        <taxon>Propionibacteriales</taxon>
        <taxon>Nocardioidaceae</taxon>
        <taxon>Nocardioides</taxon>
    </lineage>
</organism>
<feature type="signal peptide" evidence="2">
    <location>
        <begin position="1"/>
        <end position="29"/>
    </location>
</feature>
<protein>
    <recommendedName>
        <fullName evidence="5">Glycosyl hydrolases family 43</fullName>
    </recommendedName>
</protein>
<dbReference type="SUPFAM" id="SSF75005">
    <property type="entry name" value="Arabinanase/levansucrase/invertase"/>
    <property type="match status" value="1"/>
</dbReference>
<dbReference type="EMBL" id="WUEK01000001">
    <property type="protein sequence ID" value="MXG88359.1"/>
    <property type="molecule type" value="Genomic_DNA"/>
</dbReference>
<reference evidence="3 4" key="1">
    <citation type="submission" date="2019-12" db="EMBL/GenBank/DDBJ databases">
        <authorList>
            <person name="Kun Z."/>
        </authorList>
    </citation>
    <scope>NUCLEOTIDE SEQUENCE [LARGE SCALE GENOMIC DNA]</scope>
    <source>
        <strain evidence="3 4">YIM 123512</strain>
    </source>
</reference>
<dbReference type="Proteomes" id="UP000473325">
    <property type="component" value="Unassembled WGS sequence"/>
</dbReference>
<name>A0A6L7EWH9_9ACTN</name>
<evidence type="ECO:0000256" key="1">
    <source>
        <dbReference type="SAM" id="MobiDB-lite"/>
    </source>
</evidence>
<dbReference type="AlphaFoldDB" id="A0A6L7EWH9"/>
<comment type="caution">
    <text evidence="3">The sequence shown here is derived from an EMBL/GenBank/DDBJ whole genome shotgun (WGS) entry which is preliminary data.</text>
</comment>
<evidence type="ECO:0008006" key="5">
    <source>
        <dbReference type="Google" id="ProtNLM"/>
    </source>
</evidence>